<protein>
    <submittedName>
        <fullName evidence="1">Uncharacterized protein</fullName>
    </submittedName>
</protein>
<dbReference type="Proteomes" id="UP000031774">
    <property type="component" value="Chromosome"/>
</dbReference>
<sequence>MADDIAELVRDLPGLKSVTGVWRLAEQWLAAGDSERVAELGVRLVGEYRGREQELWQYVTMRDGLLRLLARTPGPGQVLATGRLAQALGGSHFPSLAASLLVSAQQPANLEALFSDGADGPDELRACLVQELVVRGVDLAGLPQVANWAGASRQRHGRFAWLPLSRAEFELGYPVPARFPDGESRTRQEALTWHSGSAPVPLPGVRETTAAATGELIAAAARNWAEDSNGCLEARVFEFVDPLTAASLPAALGAIGLKCTAAAAQVSLSRCFPVEIWEVLFDAAAEGGAYESAEYGAYGRLAAWRSLAGLTGVEEGTPVAEVEALAAAYRWYSFGTDSGWFFRQRWDLAIVALSPNGRRLAVLAATDTY</sequence>
<name>A0A0B5HNW6_9ACTN</name>
<dbReference type="EMBL" id="CP010407">
    <property type="protein sequence ID" value="AJF63805.1"/>
    <property type="molecule type" value="Genomic_DNA"/>
</dbReference>
<dbReference type="HOGENOM" id="CLU_749899_0_0_11"/>
<dbReference type="RefSeq" id="WP_041127889.1">
    <property type="nucleotide sequence ID" value="NZ_CP010407.1"/>
</dbReference>
<proteinExistence type="predicted"/>
<accession>A0A0B5HNW6</accession>
<evidence type="ECO:0000313" key="2">
    <source>
        <dbReference type="Proteomes" id="UP000031774"/>
    </source>
</evidence>
<dbReference type="AlphaFoldDB" id="A0A0B5HNW6"/>
<reference evidence="1 2" key="1">
    <citation type="submission" date="2014-12" db="EMBL/GenBank/DDBJ databases">
        <title>Complete genome sequence of Streptomyces vietnamensis strain GIMV4.0001, a genetic manipulable producer of the benzoisochromanequinone antibiotic granaticin.</title>
        <authorList>
            <person name="Deng M.R."/>
            <person name="Guo J."/>
            <person name="Ma L.Y."/>
            <person name="Feng G.D."/>
            <person name="Mo C.Y."/>
            <person name="Zhu H.H."/>
        </authorList>
    </citation>
    <scope>NUCLEOTIDE SEQUENCE [LARGE SCALE GENOMIC DNA]</scope>
    <source>
        <strain evidence="2">GIMV4.0001</strain>
    </source>
</reference>
<keyword evidence="2" id="KW-1185">Reference proteome</keyword>
<gene>
    <name evidence="1" type="ORF">SVTN_04535</name>
</gene>
<dbReference type="KEGG" id="svt:SVTN_04535"/>
<organism evidence="1 2">
    <name type="scientific">Streptomyces vietnamensis</name>
    <dbReference type="NCBI Taxonomy" id="362257"/>
    <lineage>
        <taxon>Bacteria</taxon>
        <taxon>Bacillati</taxon>
        <taxon>Actinomycetota</taxon>
        <taxon>Actinomycetes</taxon>
        <taxon>Kitasatosporales</taxon>
        <taxon>Streptomycetaceae</taxon>
        <taxon>Streptomyces</taxon>
    </lineage>
</organism>
<evidence type="ECO:0000313" key="1">
    <source>
        <dbReference type="EMBL" id="AJF63805.1"/>
    </source>
</evidence>
<dbReference type="InterPro" id="IPR045756">
    <property type="entry name" value="DUF6183"/>
</dbReference>
<dbReference type="Pfam" id="PF19681">
    <property type="entry name" value="DUF6183"/>
    <property type="match status" value="1"/>
</dbReference>